<sequence>MQCILQRAAVFKIAYFVKKKREVVTKYNI</sequence>
<accession>A0A0A9A7Z6</accession>
<organism evidence="1">
    <name type="scientific">Arundo donax</name>
    <name type="common">Giant reed</name>
    <name type="synonym">Donax arundinaceus</name>
    <dbReference type="NCBI Taxonomy" id="35708"/>
    <lineage>
        <taxon>Eukaryota</taxon>
        <taxon>Viridiplantae</taxon>
        <taxon>Streptophyta</taxon>
        <taxon>Embryophyta</taxon>
        <taxon>Tracheophyta</taxon>
        <taxon>Spermatophyta</taxon>
        <taxon>Magnoliopsida</taxon>
        <taxon>Liliopsida</taxon>
        <taxon>Poales</taxon>
        <taxon>Poaceae</taxon>
        <taxon>PACMAD clade</taxon>
        <taxon>Arundinoideae</taxon>
        <taxon>Arundineae</taxon>
        <taxon>Arundo</taxon>
    </lineage>
</organism>
<name>A0A0A9A7Z6_ARUDO</name>
<protein>
    <submittedName>
        <fullName evidence="1">Uncharacterized protein</fullName>
    </submittedName>
</protein>
<dbReference type="EMBL" id="GBRH01251837">
    <property type="protein sequence ID" value="JAD46058.1"/>
    <property type="molecule type" value="Transcribed_RNA"/>
</dbReference>
<reference evidence="1" key="1">
    <citation type="submission" date="2014-09" db="EMBL/GenBank/DDBJ databases">
        <authorList>
            <person name="Magalhaes I.L.F."/>
            <person name="Oliveira U."/>
            <person name="Santos F.R."/>
            <person name="Vidigal T.H.D.A."/>
            <person name="Brescovit A.D."/>
            <person name="Santos A.J."/>
        </authorList>
    </citation>
    <scope>NUCLEOTIDE SEQUENCE</scope>
    <source>
        <tissue evidence="1">Shoot tissue taken approximately 20 cm above the soil surface</tissue>
    </source>
</reference>
<reference evidence="1" key="2">
    <citation type="journal article" date="2015" name="Data Brief">
        <title>Shoot transcriptome of the giant reed, Arundo donax.</title>
        <authorList>
            <person name="Barrero R.A."/>
            <person name="Guerrero F.D."/>
            <person name="Moolhuijzen P."/>
            <person name="Goolsby J.A."/>
            <person name="Tidwell J."/>
            <person name="Bellgard S.E."/>
            <person name="Bellgard M.I."/>
        </authorList>
    </citation>
    <scope>NUCLEOTIDE SEQUENCE</scope>
    <source>
        <tissue evidence="1">Shoot tissue taken approximately 20 cm above the soil surface</tissue>
    </source>
</reference>
<evidence type="ECO:0000313" key="1">
    <source>
        <dbReference type="EMBL" id="JAD46058.1"/>
    </source>
</evidence>
<dbReference type="AlphaFoldDB" id="A0A0A9A7Z6"/>
<proteinExistence type="predicted"/>